<organism evidence="1 2">
    <name type="scientific">Vreelandella aquamarina</name>
    <dbReference type="NCBI Taxonomy" id="77097"/>
    <lineage>
        <taxon>Bacteria</taxon>
        <taxon>Pseudomonadati</taxon>
        <taxon>Pseudomonadota</taxon>
        <taxon>Gammaproteobacteria</taxon>
        <taxon>Oceanospirillales</taxon>
        <taxon>Halomonadaceae</taxon>
        <taxon>Vreelandella</taxon>
    </lineage>
</organism>
<reference evidence="1 2" key="1">
    <citation type="submission" date="2017-10" db="EMBL/GenBank/DDBJ databases">
        <title>Coral associated bacteria.</title>
        <authorList>
            <person name="Wang X."/>
        </authorList>
    </citation>
    <scope>NUCLEOTIDE SEQUENCE [LARGE SCALE GENOMIC DNA]</scope>
    <source>
        <strain evidence="1 2">SCSIO 43005</strain>
    </source>
</reference>
<dbReference type="AlphaFoldDB" id="A0A857GNB1"/>
<dbReference type="EMBL" id="CP024621">
    <property type="protein sequence ID" value="QHD50044.1"/>
    <property type="molecule type" value="Genomic_DNA"/>
</dbReference>
<dbReference type="RefSeq" id="WP_159342356.1">
    <property type="nucleotide sequence ID" value="NZ_CP024621.1"/>
</dbReference>
<evidence type="ECO:0000313" key="1">
    <source>
        <dbReference type="EMBL" id="QHD50044.1"/>
    </source>
</evidence>
<evidence type="ECO:0000313" key="2">
    <source>
        <dbReference type="Proteomes" id="UP000463949"/>
    </source>
</evidence>
<protein>
    <recommendedName>
        <fullName evidence="3">Phage protein</fullName>
    </recommendedName>
</protein>
<dbReference type="KEGG" id="hmd:CTT34_10250"/>
<name>A0A857GNB1_9GAMM</name>
<dbReference type="Proteomes" id="UP000463949">
    <property type="component" value="Chromosome"/>
</dbReference>
<proteinExistence type="predicted"/>
<dbReference type="OrthoDB" id="5688154at2"/>
<gene>
    <name evidence="1" type="ORF">CTT34_10250</name>
</gene>
<evidence type="ECO:0008006" key="3">
    <source>
        <dbReference type="Google" id="ProtNLM"/>
    </source>
</evidence>
<sequence length="124" mass="14346">MAKYRKKPVLIEAAQWFKNGDHPKDYSVTHTGYDKALDDLREYSPEERKANEWEGDIVRYYRDPEVSGEKECSYCGKTMHVHGWIDTLEGGHIVCPGDWIITGVKGERYPCKPDIFEATYEAVE</sequence>
<accession>A0A857GNB1</accession>